<keyword evidence="2" id="KW-0812">Transmembrane</keyword>
<feature type="region of interest" description="Disordered" evidence="1">
    <location>
        <begin position="1"/>
        <end position="30"/>
    </location>
</feature>
<feature type="compositionally biased region" description="Polar residues" evidence="1">
    <location>
        <begin position="12"/>
        <end position="22"/>
    </location>
</feature>
<dbReference type="InterPro" id="IPR013830">
    <property type="entry name" value="SGNH_hydro"/>
</dbReference>
<name>A0A7H9BXX0_PARPN</name>
<proteinExistence type="predicted"/>
<keyword evidence="2" id="KW-1133">Transmembrane helix</keyword>
<dbReference type="Proteomes" id="UP000509322">
    <property type="component" value="Chromosome 2"/>
</dbReference>
<dbReference type="Gene3D" id="3.40.50.1110">
    <property type="entry name" value="SGNH hydrolase"/>
    <property type="match status" value="1"/>
</dbReference>
<sequence length="261" mass="27063">MSTGPAFPINVSRASRSETTGSVIARPSPDRPAWGYGAGRDFRNRMMATMSAVFIGLAMLALPAAAGPLRLVALGDSLTQGYGLPPDQGFVPQLEAWLRAEGREVTVLNAGVSGDTTAGGRARVGWALADGADAMILALGGNDLLRGILPEVSRANLDAILAEAAAQEVPVLLVGMEAPGNYGPEYRRAFDAIYPELARAHDVPLAGSFLAPLLEGTGDPAGLGAYLQPDGLHPNAEGVARIVEGLGPEVLRFLDGIEGKE</sequence>
<dbReference type="EMBL" id="CP058690">
    <property type="protein sequence ID" value="QLH15982.1"/>
    <property type="molecule type" value="Genomic_DNA"/>
</dbReference>
<organism evidence="4 5">
    <name type="scientific">Paracoccus pantotrophus</name>
    <name type="common">Thiosphaera pantotropha</name>
    <dbReference type="NCBI Taxonomy" id="82367"/>
    <lineage>
        <taxon>Bacteria</taxon>
        <taxon>Pseudomonadati</taxon>
        <taxon>Pseudomonadota</taxon>
        <taxon>Alphaproteobacteria</taxon>
        <taxon>Rhodobacterales</taxon>
        <taxon>Paracoccaceae</taxon>
        <taxon>Paracoccus</taxon>
    </lineage>
</organism>
<dbReference type="Pfam" id="PF13472">
    <property type="entry name" value="Lipase_GDSL_2"/>
    <property type="match status" value="1"/>
</dbReference>
<evidence type="ECO:0000313" key="5">
    <source>
        <dbReference type="Proteomes" id="UP000509322"/>
    </source>
</evidence>
<dbReference type="AlphaFoldDB" id="A0A7H9BXX0"/>
<dbReference type="PANTHER" id="PTHR30383:SF24">
    <property type="entry name" value="THIOESTERASE 1_PROTEASE 1_LYSOPHOSPHOLIPASE L1"/>
    <property type="match status" value="1"/>
</dbReference>
<dbReference type="InterPro" id="IPR036514">
    <property type="entry name" value="SGNH_hydro_sf"/>
</dbReference>
<evidence type="ECO:0000256" key="1">
    <source>
        <dbReference type="SAM" id="MobiDB-lite"/>
    </source>
</evidence>
<reference evidence="4 5" key="1">
    <citation type="submission" date="2020-07" db="EMBL/GenBank/DDBJ databases">
        <title>The complete genome of Paracoccus pantotrophus ACCC 10489.</title>
        <authorList>
            <person name="Si Y."/>
        </authorList>
    </citation>
    <scope>NUCLEOTIDE SEQUENCE [LARGE SCALE GENOMIC DNA]</scope>
    <source>
        <strain evidence="4 5">ACCC10489</strain>
    </source>
</reference>
<accession>A0A7H9BXX0</accession>
<evidence type="ECO:0000313" key="4">
    <source>
        <dbReference type="EMBL" id="QLH15982.1"/>
    </source>
</evidence>
<dbReference type="InterPro" id="IPR051532">
    <property type="entry name" value="Ester_Hydrolysis_Enzymes"/>
</dbReference>
<evidence type="ECO:0000259" key="3">
    <source>
        <dbReference type="Pfam" id="PF13472"/>
    </source>
</evidence>
<evidence type="ECO:0000256" key="2">
    <source>
        <dbReference type="SAM" id="Phobius"/>
    </source>
</evidence>
<dbReference type="PANTHER" id="PTHR30383">
    <property type="entry name" value="THIOESTERASE 1/PROTEASE 1/LYSOPHOSPHOLIPASE L1"/>
    <property type="match status" value="1"/>
</dbReference>
<feature type="domain" description="SGNH hydrolase-type esterase" evidence="3">
    <location>
        <begin position="73"/>
        <end position="240"/>
    </location>
</feature>
<dbReference type="GO" id="GO:0004622">
    <property type="term" value="F:phosphatidylcholine lysophospholipase activity"/>
    <property type="evidence" value="ECO:0007669"/>
    <property type="project" value="TreeGrafter"/>
</dbReference>
<dbReference type="CDD" id="cd01822">
    <property type="entry name" value="Lysophospholipase_L1_like"/>
    <property type="match status" value="1"/>
</dbReference>
<dbReference type="SUPFAM" id="SSF52266">
    <property type="entry name" value="SGNH hydrolase"/>
    <property type="match status" value="1"/>
</dbReference>
<feature type="transmembrane region" description="Helical" evidence="2">
    <location>
        <begin position="46"/>
        <end position="66"/>
    </location>
</feature>
<protein>
    <submittedName>
        <fullName evidence="4">Arylesterase</fullName>
    </submittedName>
</protein>
<gene>
    <name evidence="4" type="ORF">HYQ43_17810</name>
</gene>
<keyword evidence="2" id="KW-0472">Membrane</keyword>